<gene>
    <name evidence="2" type="ORF">Plo01_37790</name>
</gene>
<feature type="region of interest" description="Disordered" evidence="1">
    <location>
        <begin position="1"/>
        <end position="22"/>
    </location>
</feature>
<dbReference type="AlphaFoldDB" id="A0A8J3RMG4"/>
<dbReference type="EMBL" id="BOOH01000029">
    <property type="protein sequence ID" value="GIH77350.1"/>
    <property type="molecule type" value="Genomic_DNA"/>
</dbReference>
<keyword evidence="3" id="KW-1185">Reference proteome</keyword>
<evidence type="ECO:0000313" key="2">
    <source>
        <dbReference type="EMBL" id="GIH77350.1"/>
    </source>
</evidence>
<protein>
    <submittedName>
        <fullName evidence="2">Uncharacterized protein</fullName>
    </submittedName>
</protein>
<evidence type="ECO:0000313" key="3">
    <source>
        <dbReference type="Proteomes" id="UP000616724"/>
    </source>
</evidence>
<reference evidence="2 3" key="1">
    <citation type="submission" date="2021-01" db="EMBL/GenBank/DDBJ databases">
        <title>Whole genome shotgun sequence of Planobispora longispora NBRC 13918.</title>
        <authorList>
            <person name="Komaki H."/>
            <person name="Tamura T."/>
        </authorList>
    </citation>
    <scope>NUCLEOTIDE SEQUENCE [LARGE SCALE GENOMIC DNA]</scope>
    <source>
        <strain evidence="2 3">NBRC 13918</strain>
    </source>
</reference>
<organism evidence="2 3">
    <name type="scientific">Planobispora longispora</name>
    <dbReference type="NCBI Taxonomy" id="28887"/>
    <lineage>
        <taxon>Bacteria</taxon>
        <taxon>Bacillati</taxon>
        <taxon>Actinomycetota</taxon>
        <taxon>Actinomycetes</taxon>
        <taxon>Streptosporangiales</taxon>
        <taxon>Streptosporangiaceae</taxon>
        <taxon>Planobispora</taxon>
    </lineage>
</organism>
<sequence length="105" mass="10815">MATRCGEPAAPAADISETAPQAAVRRVRASWSVRVTDMVVHSFESDGQVEERTDGGDAALPVPGVSRSPGPDRPRRSLPGLGVVIAEPLMASTIAGRSDTGPSPP</sequence>
<comment type="caution">
    <text evidence="2">The sequence shown here is derived from an EMBL/GenBank/DDBJ whole genome shotgun (WGS) entry which is preliminary data.</text>
</comment>
<dbReference type="Proteomes" id="UP000616724">
    <property type="component" value="Unassembled WGS sequence"/>
</dbReference>
<accession>A0A8J3RMG4</accession>
<feature type="region of interest" description="Disordered" evidence="1">
    <location>
        <begin position="45"/>
        <end position="79"/>
    </location>
</feature>
<evidence type="ECO:0000256" key="1">
    <source>
        <dbReference type="SAM" id="MobiDB-lite"/>
    </source>
</evidence>
<name>A0A8J3RMG4_9ACTN</name>
<proteinExistence type="predicted"/>